<evidence type="ECO:0000313" key="2">
    <source>
        <dbReference type="EMBL" id="MBC8610572.1"/>
    </source>
</evidence>
<dbReference type="InterPro" id="IPR005531">
    <property type="entry name" value="Asp23"/>
</dbReference>
<dbReference type="EMBL" id="JACRTL010000002">
    <property type="protein sequence ID" value="MBC8610572.1"/>
    <property type="molecule type" value="Genomic_DNA"/>
</dbReference>
<organism evidence="2 3">
    <name type="scientific">Massiliimalia timonensis</name>
    <dbReference type="NCBI Taxonomy" id="1987501"/>
    <lineage>
        <taxon>Bacteria</taxon>
        <taxon>Bacillati</taxon>
        <taxon>Bacillota</taxon>
        <taxon>Clostridia</taxon>
        <taxon>Eubacteriales</taxon>
        <taxon>Oscillospiraceae</taxon>
        <taxon>Massiliimalia</taxon>
    </lineage>
</organism>
<sequence>MIGYENHLGTIDISHDYFVNLVGGTATSCFGVAAMADTASQKGVLGLFRRGKNVPDRGVRVRVRDGALVIDLHIIVLYGTNISAITQSIVNKVSYQVEDITGFPVSRVNVFVDGMNGE</sequence>
<dbReference type="RefSeq" id="WP_093989427.1">
    <property type="nucleotide sequence ID" value="NZ_FYDD01000004.1"/>
</dbReference>
<dbReference type="PANTHER" id="PTHR34297">
    <property type="entry name" value="HYPOTHETICAL CYTOSOLIC PROTEIN-RELATED"/>
    <property type="match status" value="1"/>
</dbReference>
<accession>A0A8J6TYW9</accession>
<evidence type="ECO:0000313" key="3">
    <source>
        <dbReference type="Proteomes" id="UP000632659"/>
    </source>
</evidence>
<name>A0A8J6TYW9_9FIRM</name>
<dbReference type="Pfam" id="PF03780">
    <property type="entry name" value="Asp23"/>
    <property type="match status" value="1"/>
</dbReference>
<reference evidence="2" key="1">
    <citation type="submission" date="2020-08" db="EMBL/GenBank/DDBJ databases">
        <title>Genome public.</title>
        <authorList>
            <person name="Liu C."/>
            <person name="Sun Q."/>
        </authorList>
    </citation>
    <scope>NUCLEOTIDE SEQUENCE</scope>
    <source>
        <strain evidence="2">NSJ-15</strain>
    </source>
</reference>
<comment type="caution">
    <text evidence="2">The sequence shown here is derived from an EMBL/GenBank/DDBJ whole genome shotgun (WGS) entry which is preliminary data.</text>
</comment>
<keyword evidence="3" id="KW-1185">Reference proteome</keyword>
<dbReference type="Proteomes" id="UP000632659">
    <property type="component" value="Unassembled WGS sequence"/>
</dbReference>
<protein>
    <submittedName>
        <fullName evidence="2">Asp23/Gls24 family envelope stress response protein</fullName>
    </submittedName>
</protein>
<gene>
    <name evidence="2" type="ORF">H8702_05475</name>
</gene>
<dbReference type="AlphaFoldDB" id="A0A8J6TYW9"/>
<comment type="similarity">
    <text evidence="1">Belongs to the asp23 family.</text>
</comment>
<proteinExistence type="inferred from homology"/>
<dbReference type="PANTHER" id="PTHR34297:SF2">
    <property type="entry name" value="ASP23_GLS24 FAMILY ENVELOPE STRESS RESPONSE PROTEIN"/>
    <property type="match status" value="1"/>
</dbReference>
<evidence type="ECO:0000256" key="1">
    <source>
        <dbReference type="ARBA" id="ARBA00005721"/>
    </source>
</evidence>
<dbReference type="OrthoDB" id="9791482at2"/>